<proteinExistence type="predicted"/>
<dbReference type="AlphaFoldDB" id="A0A418VXH9"/>
<dbReference type="EMBL" id="QYUL01000002">
    <property type="protein sequence ID" value="RJF81881.1"/>
    <property type="molecule type" value="Genomic_DNA"/>
</dbReference>
<gene>
    <name evidence="1" type="ORF">D3877_17440</name>
</gene>
<evidence type="ECO:0008006" key="3">
    <source>
        <dbReference type="Google" id="ProtNLM"/>
    </source>
</evidence>
<dbReference type="OrthoDB" id="8452549at2"/>
<sequence>MDDSATETKAAFARRIGVKPPRVSQLVSSGLPLDGDGKVRIAAALAWLEGRQNPVKRAEQGKMPLPSGHDDDVPIQNPALALLAAKARREATLADRDALFLERERGALIARDAVQRGLTAWGLGQRDALLAWCSRAAPELAADLGVDLGRVFAALDRQVRAQLIELADAPPPPDLKDLFDAR</sequence>
<comment type="caution">
    <text evidence="1">The sequence shown here is derived from an EMBL/GenBank/DDBJ whole genome shotgun (WGS) entry which is preliminary data.</text>
</comment>
<dbReference type="RefSeq" id="WP_147395221.1">
    <property type="nucleotide sequence ID" value="NZ_QYUL01000002.1"/>
</dbReference>
<dbReference type="Proteomes" id="UP000283458">
    <property type="component" value="Unassembled WGS sequence"/>
</dbReference>
<reference evidence="1 2" key="1">
    <citation type="submission" date="2018-09" db="EMBL/GenBank/DDBJ databases">
        <authorList>
            <person name="Zhu H."/>
        </authorList>
    </citation>
    <scope>NUCLEOTIDE SEQUENCE [LARGE SCALE GENOMIC DNA]</scope>
    <source>
        <strain evidence="1 2">K2W22B-5</strain>
    </source>
</reference>
<organism evidence="1 2">
    <name type="scientific">Azospirillum cavernae</name>
    <dbReference type="NCBI Taxonomy" id="2320860"/>
    <lineage>
        <taxon>Bacteria</taxon>
        <taxon>Pseudomonadati</taxon>
        <taxon>Pseudomonadota</taxon>
        <taxon>Alphaproteobacteria</taxon>
        <taxon>Rhodospirillales</taxon>
        <taxon>Azospirillaceae</taxon>
        <taxon>Azospirillum</taxon>
    </lineage>
</organism>
<accession>A0A418VXH9</accession>
<name>A0A418VXH9_9PROT</name>
<keyword evidence="2" id="KW-1185">Reference proteome</keyword>
<evidence type="ECO:0000313" key="1">
    <source>
        <dbReference type="EMBL" id="RJF81881.1"/>
    </source>
</evidence>
<protein>
    <recommendedName>
        <fullName evidence="3">Terminase small subunit</fullName>
    </recommendedName>
</protein>
<evidence type="ECO:0000313" key="2">
    <source>
        <dbReference type="Proteomes" id="UP000283458"/>
    </source>
</evidence>